<evidence type="ECO:0000313" key="2">
    <source>
        <dbReference type="Proteomes" id="UP001056384"/>
    </source>
</evidence>
<dbReference type="SUPFAM" id="SSF49899">
    <property type="entry name" value="Concanavalin A-like lectins/glucanases"/>
    <property type="match status" value="1"/>
</dbReference>
<protein>
    <submittedName>
        <fullName evidence="1">Concanavalin A-like lectin/glucanase domain superfamily</fullName>
    </submittedName>
</protein>
<dbReference type="InterPro" id="IPR013320">
    <property type="entry name" value="ConA-like_dom_sf"/>
</dbReference>
<dbReference type="OrthoDB" id="4388755at2759"/>
<reference evidence="1" key="1">
    <citation type="submission" date="2022-06" db="EMBL/GenBank/DDBJ databases">
        <title>Complete genome sequences of two strains of the flax pathogen Septoria linicola.</title>
        <authorList>
            <person name="Lapalu N."/>
            <person name="Simon A."/>
            <person name="Demenou B."/>
            <person name="Paumier D."/>
            <person name="Guillot M.-P."/>
            <person name="Gout L."/>
            <person name="Valade R."/>
        </authorList>
    </citation>
    <scope>NUCLEOTIDE SEQUENCE</scope>
    <source>
        <strain evidence="1">SE15195</strain>
    </source>
</reference>
<dbReference type="Proteomes" id="UP001056384">
    <property type="component" value="Chromosome 3"/>
</dbReference>
<organism evidence="1 2">
    <name type="scientific">Septoria linicola</name>
    <dbReference type="NCBI Taxonomy" id="215465"/>
    <lineage>
        <taxon>Eukaryota</taxon>
        <taxon>Fungi</taxon>
        <taxon>Dikarya</taxon>
        <taxon>Ascomycota</taxon>
        <taxon>Pezizomycotina</taxon>
        <taxon>Dothideomycetes</taxon>
        <taxon>Dothideomycetidae</taxon>
        <taxon>Mycosphaerellales</taxon>
        <taxon>Mycosphaerellaceae</taxon>
        <taxon>Septoria</taxon>
    </lineage>
</organism>
<sequence>MFFYHSDSQEIDIEWISDANSTSNLVATNNGTRVMQYTNQGPHGTAGSSEVNGAAPEDATSAVHGYRIDWIAGLRMVIRALQWDPPKNDAVFRIQKIVMQHNTTADAGSGSQQNSTTSGAAMSSPLGLQVMVGAASAVGLAYLVW</sequence>
<dbReference type="EMBL" id="CP099420">
    <property type="protein sequence ID" value="USW50896.1"/>
    <property type="molecule type" value="Genomic_DNA"/>
</dbReference>
<name>A0A9Q9EGK0_9PEZI</name>
<dbReference type="Gene3D" id="2.60.120.200">
    <property type="match status" value="1"/>
</dbReference>
<gene>
    <name evidence="1" type="ORF">Slin15195_G042150</name>
</gene>
<accession>A0A9Q9EGK0</accession>
<dbReference type="AlphaFoldDB" id="A0A9Q9EGK0"/>
<evidence type="ECO:0000313" key="1">
    <source>
        <dbReference type="EMBL" id="USW50896.1"/>
    </source>
</evidence>
<proteinExistence type="predicted"/>
<keyword evidence="2" id="KW-1185">Reference proteome</keyword>